<dbReference type="Pfam" id="PF01841">
    <property type="entry name" value="Transglut_core"/>
    <property type="match status" value="1"/>
</dbReference>
<dbReference type="SUPFAM" id="SSF54001">
    <property type="entry name" value="Cysteine proteinases"/>
    <property type="match status" value="1"/>
</dbReference>
<gene>
    <name evidence="3" type="ORF">UZ20_WS6002000827</name>
</gene>
<dbReference type="EMBL" id="JYPD01000025">
    <property type="protein sequence ID" value="KXK08299.1"/>
    <property type="molecule type" value="Genomic_DNA"/>
</dbReference>
<proteinExistence type="predicted"/>
<keyword evidence="1" id="KW-0812">Transmembrane</keyword>
<organism evidence="3 4">
    <name type="scientific">candidate division WS6 bacterium OLB21</name>
    <dbReference type="NCBI Taxonomy" id="1617427"/>
    <lineage>
        <taxon>Bacteria</taxon>
        <taxon>Candidatus Dojkabacteria</taxon>
    </lineage>
</organism>
<keyword evidence="1" id="KW-0472">Membrane</keyword>
<feature type="domain" description="Transglutaminase-like" evidence="2">
    <location>
        <begin position="323"/>
        <end position="385"/>
    </location>
</feature>
<accession>A0A136KFV5</accession>
<feature type="transmembrane region" description="Helical" evidence="1">
    <location>
        <begin position="551"/>
        <end position="569"/>
    </location>
</feature>
<dbReference type="Proteomes" id="UP000070449">
    <property type="component" value="Unassembled WGS sequence"/>
</dbReference>
<evidence type="ECO:0000313" key="3">
    <source>
        <dbReference type="EMBL" id="KXK08299.1"/>
    </source>
</evidence>
<evidence type="ECO:0000256" key="1">
    <source>
        <dbReference type="SAM" id="Phobius"/>
    </source>
</evidence>
<sequence length="581" mass="65461">MKYIAIALACFAYLFLYPRFAVVFANEVEYKSTTRITVEDNNSLYIQQDYELQNTSSQNLVNSFSINLPSNPSSIVAEKDGMKIPVNISRSQINIDISSSPIRLNSIGKIKVSYRVDGFVSSQRYYSEINWPGFKLDGKENQHITTIFVNKNKGDLLYRQADESQVSITNEGYEISLPSSKGAYLVFGNIPLTFDINAKWVINNVGQSDANYRIPLPSESLGLFQYKSLTGADYGYLDDYGNKYVALRLNQDELREGTIVGQWVPYTGFTFPEDLSLGKYQANVQSLAIDLSAERSQIRKALLDLLNPSFEYGLSKRSGIIESLTFGKQSPIDYANIFQAAYHSAGIPTKIVVGIRTFPGEQNYKWHAWLLVKTEDGWISEDPYLDDLHGFSQTVPFVPHALPWIIINQDDELKDIAFYSIDPASVITSQTSSFDNQDQEMDISGELFLKDAAYSAVALPLYLRVTNLGSVPVSIKEIEIMGTKIDEHLYKYEWLIPGSTREIPITGVSVDDPLYSGKKLLEGYVEFTDGNNTSISDLSLDIDLEIDYQRLAFNTLLLLIIVVIIAIIARRKFSTHKKRSR</sequence>
<dbReference type="InterPro" id="IPR038765">
    <property type="entry name" value="Papain-like_cys_pep_sf"/>
</dbReference>
<reference evidence="3 4" key="1">
    <citation type="submission" date="2015-02" db="EMBL/GenBank/DDBJ databases">
        <title>Improved understanding of the partial-nitritation anammox process through 23 genomes representing the majority of the microbial community.</title>
        <authorList>
            <person name="Speth D.R."/>
            <person name="In T Zandt M."/>
            <person name="Guerrero Cruz S."/>
            <person name="Jetten M.S."/>
            <person name="Dutilh B.E."/>
        </authorList>
    </citation>
    <scope>NUCLEOTIDE SEQUENCE [LARGE SCALE GENOMIC DNA]</scope>
    <source>
        <strain evidence="3">OLB21</strain>
    </source>
</reference>
<keyword evidence="1" id="KW-1133">Transmembrane helix</keyword>
<dbReference type="STRING" id="1617427.UZ20_WS6002000827"/>
<dbReference type="Gene3D" id="3.10.620.30">
    <property type="match status" value="1"/>
</dbReference>
<evidence type="ECO:0000259" key="2">
    <source>
        <dbReference type="SMART" id="SM00460"/>
    </source>
</evidence>
<dbReference type="AlphaFoldDB" id="A0A136KFV5"/>
<comment type="caution">
    <text evidence="3">The sequence shown here is derived from an EMBL/GenBank/DDBJ whole genome shotgun (WGS) entry which is preliminary data.</text>
</comment>
<name>A0A136KFV5_9BACT</name>
<dbReference type="SMART" id="SM00460">
    <property type="entry name" value="TGc"/>
    <property type="match status" value="1"/>
</dbReference>
<evidence type="ECO:0000313" key="4">
    <source>
        <dbReference type="Proteomes" id="UP000070449"/>
    </source>
</evidence>
<dbReference type="InterPro" id="IPR002931">
    <property type="entry name" value="Transglutaminase-like"/>
</dbReference>
<protein>
    <submittedName>
        <fullName evidence="3">Transglutaminase-like superfamily protein</fullName>
    </submittedName>
</protein>